<comment type="caution">
    <text evidence="2">The sequence shown here is derived from an EMBL/GenBank/DDBJ whole genome shotgun (WGS) entry which is preliminary data.</text>
</comment>
<dbReference type="PANTHER" id="PTHR34452">
    <property type="entry name" value="MYOSIN HEAVY CHAIN-RELATED PROTEIN"/>
    <property type="match status" value="1"/>
</dbReference>
<dbReference type="EMBL" id="JAAGAX010000011">
    <property type="protein sequence ID" value="KAF2297786.1"/>
    <property type="molecule type" value="Genomic_DNA"/>
</dbReference>
<feature type="coiled-coil region" evidence="1">
    <location>
        <begin position="291"/>
        <end position="332"/>
    </location>
</feature>
<keyword evidence="1" id="KW-0175">Coiled coil</keyword>
<keyword evidence="3" id="KW-1185">Reference proteome</keyword>
<reference evidence="2 3" key="1">
    <citation type="journal article" date="2020" name="Mol. Plant">
        <title>The Chromosome-Based Rubber Tree Genome Provides New Insights into Spurge Genome Evolution and Rubber Biosynthesis.</title>
        <authorList>
            <person name="Liu J."/>
            <person name="Shi C."/>
            <person name="Shi C.C."/>
            <person name="Li W."/>
            <person name="Zhang Q.J."/>
            <person name="Zhang Y."/>
            <person name="Li K."/>
            <person name="Lu H.F."/>
            <person name="Shi C."/>
            <person name="Zhu S.T."/>
            <person name="Xiao Z.Y."/>
            <person name="Nan H."/>
            <person name="Yue Y."/>
            <person name="Zhu X.G."/>
            <person name="Wu Y."/>
            <person name="Hong X.N."/>
            <person name="Fan G.Y."/>
            <person name="Tong Y."/>
            <person name="Zhang D."/>
            <person name="Mao C.L."/>
            <person name="Liu Y.L."/>
            <person name="Hao S.J."/>
            <person name="Liu W.Q."/>
            <person name="Lv M.Q."/>
            <person name="Zhang H.B."/>
            <person name="Liu Y."/>
            <person name="Hu-Tang G.R."/>
            <person name="Wang J.P."/>
            <person name="Wang J.H."/>
            <person name="Sun Y.H."/>
            <person name="Ni S.B."/>
            <person name="Chen W.B."/>
            <person name="Zhang X.C."/>
            <person name="Jiao Y.N."/>
            <person name="Eichler E.E."/>
            <person name="Li G.H."/>
            <person name="Liu X."/>
            <person name="Gao L.Z."/>
        </authorList>
    </citation>
    <scope>NUCLEOTIDE SEQUENCE [LARGE SCALE GENOMIC DNA]</scope>
    <source>
        <strain evidence="3">cv. GT1</strain>
        <tissue evidence="2">Leaf</tissue>
    </source>
</reference>
<accession>A0A6A6LCP3</accession>
<feature type="coiled-coil region" evidence="1">
    <location>
        <begin position="187"/>
        <end position="214"/>
    </location>
</feature>
<evidence type="ECO:0000313" key="2">
    <source>
        <dbReference type="EMBL" id="KAF2297786.1"/>
    </source>
</evidence>
<protein>
    <submittedName>
        <fullName evidence="2">Uncharacterized protein</fullName>
    </submittedName>
</protein>
<dbReference type="PANTHER" id="PTHR34452:SF7">
    <property type="entry name" value="MYOSIN HEAVY CHAIN-RELATED PROTEIN"/>
    <property type="match status" value="1"/>
</dbReference>
<dbReference type="Proteomes" id="UP000467840">
    <property type="component" value="Chromosome 1"/>
</dbReference>
<dbReference type="AlphaFoldDB" id="A0A6A6LCP3"/>
<organism evidence="2 3">
    <name type="scientific">Hevea brasiliensis</name>
    <name type="common">Para rubber tree</name>
    <name type="synonym">Siphonia brasiliensis</name>
    <dbReference type="NCBI Taxonomy" id="3981"/>
    <lineage>
        <taxon>Eukaryota</taxon>
        <taxon>Viridiplantae</taxon>
        <taxon>Streptophyta</taxon>
        <taxon>Embryophyta</taxon>
        <taxon>Tracheophyta</taxon>
        <taxon>Spermatophyta</taxon>
        <taxon>Magnoliopsida</taxon>
        <taxon>eudicotyledons</taxon>
        <taxon>Gunneridae</taxon>
        <taxon>Pentapetalae</taxon>
        <taxon>rosids</taxon>
        <taxon>fabids</taxon>
        <taxon>Malpighiales</taxon>
        <taxon>Euphorbiaceae</taxon>
        <taxon>Crotonoideae</taxon>
        <taxon>Micrandreae</taxon>
        <taxon>Hevea</taxon>
    </lineage>
</organism>
<evidence type="ECO:0000313" key="3">
    <source>
        <dbReference type="Proteomes" id="UP000467840"/>
    </source>
</evidence>
<feature type="coiled-coil region" evidence="1">
    <location>
        <begin position="12"/>
        <end position="82"/>
    </location>
</feature>
<gene>
    <name evidence="2" type="ORF">GH714_002871</name>
</gene>
<sequence>MTSTFDANENVAMKALAEANELHMQKSQLEEMLQKANEDLQSARDDYETKLHDLSCQLNLKMDQIEHMLVEIDDKRKQLEIQKARGRTYWIFLSGNREAKKERKLRKQVFQLKGDLKKKDDAITSIEKKLKESSKLTAVSDNTKTALRNNKSAPVPHGSKEAANLWEKIRLLEGQIKLKEAALETSANSFLKKEMDLLNKIEELEHRVEELNQNSAIFFDSQHQELPEDNNGVTSNGDLSKDIRSTDDNLSSTAWISGDNGNAKSLVKSNCAIISGEELKTSVISNGDCNTNELISELESLKERNKSMENELKEMQERYSEMSLKFAEVEGERQQLVMTVRSLKNAKKS</sequence>
<evidence type="ECO:0000256" key="1">
    <source>
        <dbReference type="SAM" id="Coils"/>
    </source>
</evidence>
<proteinExistence type="predicted"/>
<name>A0A6A6LCP3_HEVBR</name>